<evidence type="ECO:0000313" key="1">
    <source>
        <dbReference type="EMBL" id="KKI98303.1"/>
    </source>
</evidence>
<proteinExistence type="predicted"/>
<dbReference type="InterPro" id="IPR054664">
    <property type="entry name" value="Alr0857-like"/>
</dbReference>
<comment type="caution">
    <text evidence="1">The sequence shown here is derived from an EMBL/GenBank/DDBJ whole genome shotgun (WGS) entry which is preliminary data.</text>
</comment>
<dbReference type="Proteomes" id="UP000034681">
    <property type="component" value="Unassembled WGS sequence"/>
</dbReference>
<dbReference type="AlphaFoldDB" id="A0A0M2PUH6"/>
<dbReference type="RefSeq" id="WP_017711871.1">
    <property type="nucleotide sequence ID" value="NZ_KB235935.1"/>
</dbReference>
<dbReference type="OrthoDB" id="530474at2"/>
<evidence type="ECO:0000313" key="2">
    <source>
        <dbReference type="Proteomes" id="UP000034681"/>
    </source>
</evidence>
<gene>
    <name evidence="1" type="ORF">PROH_19175</name>
</gene>
<keyword evidence="2" id="KW-1185">Reference proteome</keyword>
<dbReference type="eggNOG" id="ENOG5032UMH">
    <property type="taxonomic scope" value="Bacteria"/>
</dbReference>
<sequence>MLKLIYTETGFHLERVAAPLEVLVTQRVALALRFGQTLHLEPGKASFLIPAHTEELLNLELSLPLEESQRLTIASVDEGLVELTVTGTWLAATATADEGLFFTVFSDRTEFLIHKVWQASKSQISCFG</sequence>
<protein>
    <submittedName>
        <fullName evidence="1">Uncharacterized protein</fullName>
    </submittedName>
</protein>
<organism evidence="1 2">
    <name type="scientific">Prochlorothrix hollandica PCC 9006 = CALU 1027</name>
    <dbReference type="NCBI Taxonomy" id="317619"/>
    <lineage>
        <taxon>Bacteria</taxon>
        <taxon>Bacillati</taxon>
        <taxon>Cyanobacteriota</taxon>
        <taxon>Cyanophyceae</taxon>
        <taxon>Prochlorotrichales</taxon>
        <taxon>Prochlorotrichaceae</taxon>
        <taxon>Prochlorothrix</taxon>
    </lineage>
</organism>
<dbReference type="EMBL" id="AJTX02000009">
    <property type="protein sequence ID" value="KKI98303.1"/>
    <property type="molecule type" value="Genomic_DNA"/>
</dbReference>
<dbReference type="NCBIfam" id="NF045647">
    <property type="entry name" value="alr0857_fam"/>
    <property type="match status" value="1"/>
</dbReference>
<accession>A0A0M2PUH6</accession>
<name>A0A0M2PUH6_PROHO</name>
<reference evidence="1" key="1">
    <citation type="submission" date="2012-04" db="EMBL/GenBank/DDBJ databases">
        <authorList>
            <person name="Borisov I.G."/>
            <person name="Ivanikova N.V."/>
            <person name="Pinevich A.V."/>
        </authorList>
    </citation>
    <scope>NUCLEOTIDE SEQUENCE [LARGE SCALE GENOMIC DNA]</scope>
    <source>
        <strain evidence="1">CALU 1027</strain>
    </source>
</reference>